<gene>
    <name evidence="2" type="ORF">CCACVL1_25794</name>
</gene>
<evidence type="ECO:0000313" key="2">
    <source>
        <dbReference type="EMBL" id="OMO57391.1"/>
    </source>
</evidence>
<keyword evidence="3" id="KW-1185">Reference proteome</keyword>
<sequence>MASGSGLVGSRKSVAMGNAGF</sequence>
<organism evidence="2 3">
    <name type="scientific">Corchorus capsularis</name>
    <name type="common">Jute</name>
    <dbReference type="NCBI Taxonomy" id="210143"/>
    <lineage>
        <taxon>Eukaryota</taxon>
        <taxon>Viridiplantae</taxon>
        <taxon>Streptophyta</taxon>
        <taxon>Embryophyta</taxon>
        <taxon>Tracheophyta</taxon>
        <taxon>Spermatophyta</taxon>
        <taxon>Magnoliopsida</taxon>
        <taxon>eudicotyledons</taxon>
        <taxon>Gunneridae</taxon>
        <taxon>Pentapetalae</taxon>
        <taxon>rosids</taxon>
        <taxon>malvids</taxon>
        <taxon>Malvales</taxon>
        <taxon>Malvaceae</taxon>
        <taxon>Grewioideae</taxon>
        <taxon>Apeibeae</taxon>
        <taxon>Corchorus</taxon>
    </lineage>
</organism>
<evidence type="ECO:0000313" key="3">
    <source>
        <dbReference type="Proteomes" id="UP000188268"/>
    </source>
</evidence>
<evidence type="ECO:0000256" key="1">
    <source>
        <dbReference type="SAM" id="MobiDB-lite"/>
    </source>
</evidence>
<feature type="region of interest" description="Disordered" evidence="1">
    <location>
        <begin position="1"/>
        <end position="21"/>
    </location>
</feature>
<dbReference type="Proteomes" id="UP000188268">
    <property type="component" value="Unassembled WGS sequence"/>
</dbReference>
<dbReference type="EMBL" id="AWWV01014362">
    <property type="protein sequence ID" value="OMO57391.1"/>
    <property type="molecule type" value="Genomic_DNA"/>
</dbReference>
<comment type="caution">
    <text evidence="2">The sequence shown here is derived from an EMBL/GenBank/DDBJ whole genome shotgun (WGS) entry which is preliminary data.</text>
</comment>
<proteinExistence type="predicted"/>
<name>A0A1R3GH51_COCAP</name>
<dbReference type="AlphaFoldDB" id="A0A1R3GH51"/>
<protein>
    <submittedName>
        <fullName evidence="2">Uncharacterized protein</fullName>
    </submittedName>
</protein>
<dbReference type="Gramene" id="OMO57391">
    <property type="protein sequence ID" value="OMO57391"/>
    <property type="gene ID" value="CCACVL1_25794"/>
</dbReference>
<reference evidence="2 3" key="1">
    <citation type="submission" date="2013-09" db="EMBL/GenBank/DDBJ databases">
        <title>Corchorus capsularis genome sequencing.</title>
        <authorList>
            <person name="Alam M."/>
            <person name="Haque M.S."/>
            <person name="Islam M.S."/>
            <person name="Emdad E.M."/>
            <person name="Islam M.M."/>
            <person name="Ahmed B."/>
            <person name="Halim A."/>
            <person name="Hossen Q.M.M."/>
            <person name="Hossain M.Z."/>
            <person name="Ahmed R."/>
            <person name="Khan M.M."/>
            <person name="Islam R."/>
            <person name="Rashid M.M."/>
            <person name="Khan S.A."/>
            <person name="Rahman M.S."/>
            <person name="Alam M."/>
        </authorList>
    </citation>
    <scope>NUCLEOTIDE SEQUENCE [LARGE SCALE GENOMIC DNA]</scope>
    <source>
        <strain evidence="3">cv. CVL-1</strain>
        <tissue evidence="2">Whole seedling</tissue>
    </source>
</reference>
<accession>A0A1R3GH51</accession>